<evidence type="ECO:0000313" key="1">
    <source>
        <dbReference type="EMBL" id="GHC72548.1"/>
    </source>
</evidence>
<accession>A0ABQ3FWG9</accession>
<dbReference type="Proteomes" id="UP000626210">
    <property type="component" value="Unassembled WGS sequence"/>
</dbReference>
<comment type="caution">
    <text evidence="1">The sequence shown here is derived from an EMBL/GenBank/DDBJ whole genome shotgun (WGS) entry which is preliminary data.</text>
</comment>
<dbReference type="EMBL" id="BMYK01000002">
    <property type="protein sequence ID" value="GHC72548.1"/>
    <property type="molecule type" value="Genomic_DNA"/>
</dbReference>
<proteinExistence type="predicted"/>
<protein>
    <submittedName>
        <fullName evidence="1">Uncharacterized protein</fullName>
    </submittedName>
</protein>
<reference evidence="2" key="1">
    <citation type="journal article" date="2019" name="Int. J. Syst. Evol. Microbiol.">
        <title>The Global Catalogue of Microorganisms (GCM) 10K type strain sequencing project: providing services to taxonomists for standard genome sequencing and annotation.</title>
        <authorList>
            <consortium name="The Broad Institute Genomics Platform"/>
            <consortium name="The Broad Institute Genome Sequencing Center for Infectious Disease"/>
            <person name="Wu L."/>
            <person name="Ma J."/>
        </authorList>
    </citation>
    <scope>NUCLEOTIDE SEQUENCE [LARGE SCALE GENOMIC DNA]</scope>
    <source>
        <strain evidence="2">KCTC 23314</strain>
    </source>
</reference>
<name>A0ABQ3FWG9_9BURK</name>
<organism evidence="1 2">
    <name type="scientific">Pseudorhodoferax aquiterrae</name>
    <dbReference type="NCBI Taxonomy" id="747304"/>
    <lineage>
        <taxon>Bacteria</taxon>
        <taxon>Pseudomonadati</taxon>
        <taxon>Pseudomonadota</taxon>
        <taxon>Betaproteobacteria</taxon>
        <taxon>Burkholderiales</taxon>
        <taxon>Comamonadaceae</taxon>
    </lineage>
</organism>
<gene>
    <name evidence="1" type="ORF">GCM10007320_08500</name>
</gene>
<evidence type="ECO:0000313" key="2">
    <source>
        <dbReference type="Proteomes" id="UP000626210"/>
    </source>
</evidence>
<keyword evidence="2" id="KW-1185">Reference proteome</keyword>
<sequence>MPQRSLNNFATSFLDAVSPSTTQFRIVRAAPGPLDLPLPDGDFFLLTAFRLVNGREVEHEVMRVNEVELTSTGAYTVTVQRAQERIGSPTTSTAYAYGVGDLLEARATAGTLDGMLQARDNLRTLADPDEALENLGAGVTGAAVLKAGNPAEARQILGVGSGGGSGTVDVDENGALVADGTVVAPAYLGVRTASQITAIHDAIAAGTATYPGGSELINDAGEVLTLRGVGTAARFTPTSSSEIQVQPIRSGNSTLIQADAGAVIPVSGAAALTVPTGLTGFSAQIVRHDVGTLTVQPAAGVTLFHAGASVGSLSVSQKGQWILIMPGSATNEYFLTRYTGA</sequence>
<dbReference type="RefSeq" id="WP_189685717.1">
    <property type="nucleotide sequence ID" value="NZ_BMYK01000002.1"/>
</dbReference>